<proteinExistence type="predicted"/>
<sequence length="187" mass="19883">LRLEMPVALELDYGPELARARIAERVRDKQHQAWNKAKRTGLSFVGPRRVVKLAHTKRAKSYEVFGSLNPQFAAAGNRAAATEAVKRLRAFKAQYARALGAWTAGDRSACFPEGTWWMRVCHGARCGPGPQSTESAAEALLAALPGGIAGVQLEGPISCSEAAASVPLAMKLSVPGAFIGTIGCIAR</sequence>
<name>X1F1Q1_9ZZZZ</name>
<reference evidence="1" key="1">
    <citation type="journal article" date="2014" name="Front. Microbiol.">
        <title>High frequency of phylogenetically diverse reductive dehalogenase-homologous genes in deep subseafloor sedimentary metagenomes.</title>
        <authorList>
            <person name="Kawai M."/>
            <person name="Futagami T."/>
            <person name="Toyoda A."/>
            <person name="Takaki Y."/>
            <person name="Nishi S."/>
            <person name="Hori S."/>
            <person name="Arai W."/>
            <person name="Tsubouchi T."/>
            <person name="Morono Y."/>
            <person name="Uchiyama I."/>
            <person name="Ito T."/>
            <person name="Fujiyama A."/>
            <person name="Inagaki F."/>
            <person name="Takami H."/>
        </authorList>
    </citation>
    <scope>NUCLEOTIDE SEQUENCE</scope>
    <source>
        <strain evidence="1">Expedition CK06-06</strain>
    </source>
</reference>
<organism evidence="1">
    <name type="scientific">marine sediment metagenome</name>
    <dbReference type="NCBI Taxonomy" id="412755"/>
    <lineage>
        <taxon>unclassified sequences</taxon>
        <taxon>metagenomes</taxon>
        <taxon>ecological metagenomes</taxon>
    </lineage>
</organism>
<dbReference type="AlphaFoldDB" id="X1F1Q1"/>
<gene>
    <name evidence="1" type="ORF">S01H4_54655</name>
</gene>
<dbReference type="EMBL" id="BART01031469">
    <property type="protein sequence ID" value="GAH14753.1"/>
    <property type="molecule type" value="Genomic_DNA"/>
</dbReference>
<accession>X1F1Q1</accession>
<feature type="non-terminal residue" evidence="1">
    <location>
        <position position="1"/>
    </location>
</feature>
<comment type="caution">
    <text evidence="1">The sequence shown here is derived from an EMBL/GenBank/DDBJ whole genome shotgun (WGS) entry which is preliminary data.</text>
</comment>
<evidence type="ECO:0000313" key="1">
    <source>
        <dbReference type="EMBL" id="GAH14753.1"/>
    </source>
</evidence>
<protein>
    <submittedName>
        <fullName evidence="1">Uncharacterized protein</fullName>
    </submittedName>
</protein>